<proteinExistence type="predicted"/>
<dbReference type="Gene3D" id="1.10.357.10">
    <property type="entry name" value="Tetracycline Repressor, domain 2"/>
    <property type="match status" value="1"/>
</dbReference>
<feature type="domain" description="HTH tetR-type" evidence="3">
    <location>
        <begin position="1"/>
        <end position="50"/>
    </location>
</feature>
<name>A0ABW0HLQ0_9BACL</name>
<dbReference type="Proteomes" id="UP001596113">
    <property type="component" value="Unassembled WGS sequence"/>
</dbReference>
<comment type="caution">
    <text evidence="4">The sequence shown here is derived from an EMBL/GenBank/DDBJ whole genome shotgun (WGS) entry which is preliminary data.</text>
</comment>
<dbReference type="RefSeq" id="WP_378128750.1">
    <property type="nucleotide sequence ID" value="NZ_JBHSMI010000002.1"/>
</dbReference>
<dbReference type="PROSITE" id="PS50977">
    <property type="entry name" value="HTH_TETR_2"/>
    <property type="match status" value="1"/>
</dbReference>
<dbReference type="SUPFAM" id="SSF46689">
    <property type="entry name" value="Homeodomain-like"/>
    <property type="match status" value="1"/>
</dbReference>
<reference evidence="5" key="1">
    <citation type="journal article" date="2019" name="Int. J. Syst. Evol. Microbiol.">
        <title>The Global Catalogue of Microorganisms (GCM) 10K type strain sequencing project: providing services to taxonomists for standard genome sequencing and annotation.</title>
        <authorList>
            <consortium name="The Broad Institute Genomics Platform"/>
            <consortium name="The Broad Institute Genome Sequencing Center for Infectious Disease"/>
            <person name="Wu L."/>
            <person name="Ma J."/>
        </authorList>
    </citation>
    <scope>NUCLEOTIDE SEQUENCE [LARGE SCALE GENOMIC DNA]</scope>
    <source>
        <strain evidence="5">CGMCC 1.18575</strain>
    </source>
</reference>
<keyword evidence="1 2" id="KW-0238">DNA-binding</keyword>
<dbReference type="EMBL" id="JBHSMI010000002">
    <property type="protein sequence ID" value="MFC5401313.1"/>
    <property type="molecule type" value="Genomic_DNA"/>
</dbReference>
<evidence type="ECO:0000259" key="3">
    <source>
        <dbReference type="PROSITE" id="PS50977"/>
    </source>
</evidence>
<organism evidence="4 5">
    <name type="scientific">Cohnella soli</name>
    <dbReference type="NCBI Taxonomy" id="425005"/>
    <lineage>
        <taxon>Bacteria</taxon>
        <taxon>Bacillati</taxon>
        <taxon>Bacillota</taxon>
        <taxon>Bacilli</taxon>
        <taxon>Bacillales</taxon>
        <taxon>Paenibacillaceae</taxon>
        <taxon>Cohnella</taxon>
    </lineage>
</organism>
<dbReference type="InterPro" id="IPR009057">
    <property type="entry name" value="Homeodomain-like_sf"/>
</dbReference>
<feature type="DNA-binding region" description="H-T-H motif" evidence="2">
    <location>
        <begin position="13"/>
        <end position="32"/>
    </location>
</feature>
<protein>
    <submittedName>
        <fullName evidence="4">TetR/AcrR family transcriptional regulator</fullName>
    </submittedName>
</protein>
<accession>A0ABW0HLQ0</accession>
<gene>
    <name evidence="4" type="ORF">ACFPOF_01055</name>
</gene>
<evidence type="ECO:0000313" key="5">
    <source>
        <dbReference type="Proteomes" id="UP001596113"/>
    </source>
</evidence>
<sequence length="169" mass="19869">MRQFAQSGVNGLVIEKMSSELGCSKSSFYWYFKNRKEFISRVVNQWSELSTQLVICNSSVPEKTEDKIINMLDQMFSATRKGDFLFYLRKLGKAQQSFQGLLENIEQTRLDYAKELFVEAGMDSVVAEQKSQLLYHYYLGWYERNKHVQVEQEELNRHVSMLRQQLLGI</sequence>
<evidence type="ECO:0000313" key="4">
    <source>
        <dbReference type="EMBL" id="MFC5401313.1"/>
    </source>
</evidence>
<dbReference type="InterPro" id="IPR001647">
    <property type="entry name" value="HTH_TetR"/>
</dbReference>
<dbReference type="Pfam" id="PF00440">
    <property type="entry name" value="TetR_N"/>
    <property type="match status" value="1"/>
</dbReference>
<evidence type="ECO:0000256" key="2">
    <source>
        <dbReference type="PROSITE-ProRule" id="PRU00335"/>
    </source>
</evidence>
<evidence type="ECO:0000256" key="1">
    <source>
        <dbReference type="ARBA" id="ARBA00023125"/>
    </source>
</evidence>
<keyword evidence="5" id="KW-1185">Reference proteome</keyword>